<protein>
    <submittedName>
        <fullName evidence="2">Uncharacterized protein</fullName>
    </submittedName>
</protein>
<gene>
    <name evidence="2" type="ORF">L2A60_04700</name>
</gene>
<keyword evidence="1" id="KW-0732">Signal</keyword>
<reference evidence="2 3" key="1">
    <citation type="submission" date="2022-01" db="EMBL/GenBank/DDBJ databases">
        <authorList>
            <person name="Won M."/>
            <person name="Kim S.-J."/>
            <person name="Kwon S.-W."/>
        </authorList>
    </citation>
    <scope>NUCLEOTIDE SEQUENCE [LARGE SCALE GENOMIC DNA]</scope>
    <source>
        <strain evidence="2 3">KCTC 23505</strain>
    </source>
</reference>
<sequence>MKLAVAGLVAIGMSLAAAQGMAANAKPKKHDHADPAKLRGKEFKTLAAAKSSCGSSPVVWVNTHGVVFHTQKSRWFGHTRFGAYSCMDAAKAAGFWQSKY</sequence>
<dbReference type="RefSeq" id="WP_235703217.1">
    <property type="nucleotide sequence ID" value="NZ_JAKGBZ010000006.1"/>
</dbReference>
<evidence type="ECO:0000256" key="1">
    <source>
        <dbReference type="SAM" id="SignalP"/>
    </source>
</evidence>
<proteinExistence type="predicted"/>
<organism evidence="2 3">
    <name type="scientific">Acidiphilium iwatense</name>
    <dbReference type="NCBI Taxonomy" id="768198"/>
    <lineage>
        <taxon>Bacteria</taxon>
        <taxon>Pseudomonadati</taxon>
        <taxon>Pseudomonadota</taxon>
        <taxon>Alphaproteobacteria</taxon>
        <taxon>Acetobacterales</taxon>
        <taxon>Acidocellaceae</taxon>
        <taxon>Acidiphilium</taxon>
    </lineage>
</organism>
<dbReference type="EMBL" id="JAKGBZ010000006">
    <property type="protein sequence ID" value="MCF3945985.1"/>
    <property type="molecule type" value="Genomic_DNA"/>
</dbReference>
<accession>A0ABS9DW28</accession>
<dbReference type="Proteomes" id="UP001521209">
    <property type="component" value="Unassembled WGS sequence"/>
</dbReference>
<name>A0ABS9DW28_9PROT</name>
<feature type="signal peptide" evidence="1">
    <location>
        <begin position="1"/>
        <end position="18"/>
    </location>
</feature>
<comment type="caution">
    <text evidence="2">The sequence shown here is derived from an EMBL/GenBank/DDBJ whole genome shotgun (WGS) entry which is preliminary data.</text>
</comment>
<evidence type="ECO:0000313" key="3">
    <source>
        <dbReference type="Proteomes" id="UP001521209"/>
    </source>
</evidence>
<keyword evidence="3" id="KW-1185">Reference proteome</keyword>
<feature type="chain" id="PRO_5047253315" evidence="1">
    <location>
        <begin position="19"/>
        <end position="100"/>
    </location>
</feature>
<evidence type="ECO:0000313" key="2">
    <source>
        <dbReference type="EMBL" id="MCF3945985.1"/>
    </source>
</evidence>